<feature type="transmembrane region" description="Helical" evidence="2">
    <location>
        <begin position="197"/>
        <end position="213"/>
    </location>
</feature>
<keyword evidence="2" id="KW-0472">Membrane</keyword>
<proteinExistence type="predicted"/>
<keyword evidence="1" id="KW-0378">Hydrolase</keyword>
<reference evidence="4 5" key="1">
    <citation type="submission" date="2017-02" db="EMBL/GenBank/DDBJ databases">
        <authorList>
            <person name="Peterson S.W."/>
        </authorList>
    </citation>
    <scope>NUCLEOTIDE SEQUENCE [LARGE SCALE GENOMIC DNA]</scope>
    <source>
        <strain evidence="4 5">ATCC 51222</strain>
    </source>
</reference>
<dbReference type="InterPro" id="IPR052016">
    <property type="entry name" value="Bact_Sigma-Reg"/>
</dbReference>
<dbReference type="AlphaFoldDB" id="A0A1T4MX40"/>
<feature type="transmembrane region" description="Helical" evidence="2">
    <location>
        <begin position="21"/>
        <end position="43"/>
    </location>
</feature>
<dbReference type="InterPro" id="IPR036457">
    <property type="entry name" value="PPM-type-like_dom_sf"/>
</dbReference>
<evidence type="ECO:0000256" key="2">
    <source>
        <dbReference type="SAM" id="Phobius"/>
    </source>
</evidence>
<dbReference type="InterPro" id="IPR045768">
    <property type="entry name" value="SpoIIE_N"/>
</dbReference>
<dbReference type="RefSeq" id="WP_078768868.1">
    <property type="nucleotide sequence ID" value="NZ_FUWW01000016.1"/>
</dbReference>
<feature type="transmembrane region" description="Helical" evidence="2">
    <location>
        <begin position="80"/>
        <end position="99"/>
    </location>
</feature>
<dbReference type="EMBL" id="FUWW01000016">
    <property type="protein sequence ID" value="SJZ71481.1"/>
    <property type="molecule type" value="Genomic_DNA"/>
</dbReference>
<protein>
    <submittedName>
        <fullName evidence="4">Stage II sporulation protein E (SpoIIE)</fullName>
    </submittedName>
</protein>
<name>A0A1T4MX40_9FIRM</name>
<evidence type="ECO:0000259" key="3">
    <source>
        <dbReference type="SMART" id="SM00331"/>
    </source>
</evidence>
<keyword evidence="2" id="KW-1133">Transmembrane helix</keyword>
<organism evidence="4 5">
    <name type="scientific">Eubacterium coprostanoligenes</name>
    <dbReference type="NCBI Taxonomy" id="290054"/>
    <lineage>
        <taxon>Bacteria</taxon>
        <taxon>Bacillati</taxon>
        <taxon>Bacillota</taxon>
        <taxon>Clostridia</taxon>
        <taxon>Eubacteriales</taxon>
        <taxon>Eubacteriaceae</taxon>
        <taxon>Eubacterium</taxon>
    </lineage>
</organism>
<feature type="transmembrane region" description="Helical" evidence="2">
    <location>
        <begin position="283"/>
        <end position="301"/>
    </location>
</feature>
<dbReference type="Pfam" id="PF19732">
    <property type="entry name" value="SpoIIE_N"/>
    <property type="match status" value="1"/>
</dbReference>
<dbReference type="PANTHER" id="PTHR43156:SF2">
    <property type="entry name" value="STAGE II SPORULATION PROTEIN E"/>
    <property type="match status" value="1"/>
</dbReference>
<accession>A0A1T4MX40</accession>
<keyword evidence="2" id="KW-0812">Transmembrane</keyword>
<dbReference type="OrthoDB" id="9763774at2"/>
<feature type="transmembrane region" description="Helical" evidence="2">
    <location>
        <begin position="106"/>
        <end position="127"/>
    </location>
</feature>
<dbReference type="SMART" id="SM00331">
    <property type="entry name" value="PP2C_SIG"/>
    <property type="match status" value="1"/>
</dbReference>
<evidence type="ECO:0000313" key="4">
    <source>
        <dbReference type="EMBL" id="SJZ71481.1"/>
    </source>
</evidence>
<feature type="transmembrane region" description="Helical" evidence="2">
    <location>
        <begin position="133"/>
        <end position="152"/>
    </location>
</feature>
<sequence>MEVKIKKRLEENMKSEVLKRAGIFAGYFFAGLITSFGSAIGGLKPFGVALTASARKKGYIFSALGAVIGYLLTGFNAQNIRYMCAVILTALGAFLIELLDAYHNPLFSIIIGTVSILSTGIFVNIRLSSSSDAYFLLLAETMLSAGVTYCYYKGINANLRQMRFKALPISELAYIIISVSTLFLSLGNVAIWRLYPIRIIAVVLVLTATYYAGERLGMILALSLGFVLGVYSKEALFLCGAFGFSTLVAGLFSSASIFGTAGAFLASITFFSIATGEEVGLSLFLDGIIGSLIFVLMPTGITDKIEKFFDIGTDLPPDGTLRQNLVLKLRFASNAMSAISDSVDEVRERINDVTRRQNEAMRDTMTDTEYITREIILEKTNQIRMVASDQFISISGMLNDLAKEFDEAEIFDGNASNKIRRLLGEYEIYPTNISAIVDKYGRMRVEILLSSSSAELTGIELKNEIGKICNRYFDTGRITNFKNESMLSFSEKPNYSLEVGFAQFSAEGELCGDTVKIINDSKGHSILIISDGMGKGSRAALDGAMGAGLLSKLINSGFGFDSALKIVNSALLVKSNDESLATLDIANIDLFTGKCELFKAGAPASYIIKDGRLTKCELTSMPAGILRGIEFAKRTAVLSLGDSIILMSDGITDLGERWLRDTIATMPSGVQDGADYILNRAKEEMKDKKADDMSIIFARLERN</sequence>
<dbReference type="GO" id="GO:0016791">
    <property type="term" value="F:phosphatase activity"/>
    <property type="evidence" value="ECO:0007669"/>
    <property type="project" value="TreeGrafter"/>
</dbReference>
<dbReference type="STRING" id="290054.SAMN02745114_01409"/>
<dbReference type="InterPro" id="IPR001932">
    <property type="entry name" value="PPM-type_phosphatase-like_dom"/>
</dbReference>
<dbReference type="Proteomes" id="UP000190657">
    <property type="component" value="Unassembled WGS sequence"/>
</dbReference>
<evidence type="ECO:0000256" key="1">
    <source>
        <dbReference type="ARBA" id="ARBA00022801"/>
    </source>
</evidence>
<dbReference type="SUPFAM" id="SSF81606">
    <property type="entry name" value="PP2C-like"/>
    <property type="match status" value="1"/>
</dbReference>
<feature type="domain" description="PPM-type phosphatase" evidence="3">
    <location>
        <begin position="496"/>
        <end position="700"/>
    </location>
</feature>
<keyword evidence="5" id="KW-1185">Reference proteome</keyword>
<dbReference type="Gene3D" id="3.60.40.10">
    <property type="entry name" value="PPM-type phosphatase domain"/>
    <property type="match status" value="1"/>
</dbReference>
<feature type="transmembrane region" description="Helical" evidence="2">
    <location>
        <begin position="172"/>
        <end position="191"/>
    </location>
</feature>
<gene>
    <name evidence="4" type="ORF">SAMN02745114_01409</name>
</gene>
<dbReference type="PANTHER" id="PTHR43156">
    <property type="entry name" value="STAGE II SPORULATION PROTEIN E-RELATED"/>
    <property type="match status" value="1"/>
</dbReference>
<evidence type="ECO:0000313" key="5">
    <source>
        <dbReference type="Proteomes" id="UP000190657"/>
    </source>
</evidence>
<dbReference type="Pfam" id="PF07228">
    <property type="entry name" value="SpoIIE"/>
    <property type="match status" value="1"/>
</dbReference>